<dbReference type="Proteomes" id="UP000325787">
    <property type="component" value="Chromosome"/>
</dbReference>
<proteinExistence type="predicted"/>
<reference evidence="2" key="1">
    <citation type="journal article" date="2021" name="Curr. Microbiol.">
        <title>Complete genome of nocamycin-producing strain Saccharothrix syringae NRRL B-16468 reveals the biosynthetic potential for secondary metabolites.</title>
        <authorList>
            <person name="Mo X."/>
            <person name="Yang S."/>
        </authorList>
    </citation>
    <scope>NUCLEOTIDE SEQUENCE [LARGE SCALE GENOMIC DNA]</scope>
    <source>
        <strain evidence="2">ATCC 51364 / DSM 43886 / JCM 6844 / KCTC 9398 / NBRC 14523 / NRRL B-16468 / INA 2240</strain>
    </source>
</reference>
<accession>A0A5Q0H573</accession>
<organism evidence="1 2">
    <name type="scientific">Saccharothrix syringae</name>
    <name type="common">Nocardiopsis syringae</name>
    <dbReference type="NCBI Taxonomy" id="103733"/>
    <lineage>
        <taxon>Bacteria</taxon>
        <taxon>Bacillati</taxon>
        <taxon>Actinomycetota</taxon>
        <taxon>Actinomycetes</taxon>
        <taxon>Pseudonocardiales</taxon>
        <taxon>Pseudonocardiaceae</taxon>
        <taxon>Saccharothrix</taxon>
    </lineage>
</organism>
<evidence type="ECO:0000313" key="2">
    <source>
        <dbReference type="Proteomes" id="UP000325787"/>
    </source>
</evidence>
<dbReference type="EMBL" id="CP034550">
    <property type="protein sequence ID" value="QFZ21299.1"/>
    <property type="molecule type" value="Genomic_DNA"/>
</dbReference>
<dbReference type="RefSeq" id="WP_153278568.1">
    <property type="nucleotide sequence ID" value="NZ_CP034550.1"/>
</dbReference>
<gene>
    <name evidence="1" type="ORF">EKG83_31420</name>
</gene>
<name>A0A5Q0H573_SACSY</name>
<keyword evidence="2" id="KW-1185">Reference proteome</keyword>
<dbReference type="AlphaFoldDB" id="A0A5Q0H573"/>
<sequence length="101" mass="11257">MTFVHDVSTAAARRSFHRHTGEGRSGNRWSTCTDGLLTVHRAEARARVPNRVVMTLVEDGVVTDRFSTYVQPPGEGDFHPYNTSLHGMRLINASRMSGDSR</sequence>
<protein>
    <submittedName>
        <fullName evidence="1">Uncharacterized protein</fullName>
    </submittedName>
</protein>
<dbReference type="KEGG" id="ssyi:EKG83_31420"/>
<dbReference type="OrthoDB" id="9803913at2"/>
<evidence type="ECO:0000313" key="1">
    <source>
        <dbReference type="EMBL" id="QFZ21299.1"/>
    </source>
</evidence>